<dbReference type="Pfam" id="PF24368">
    <property type="entry name" value="DUF7524"/>
    <property type="match status" value="1"/>
</dbReference>
<feature type="transmembrane region" description="Helical" evidence="1">
    <location>
        <begin position="152"/>
        <end position="171"/>
    </location>
</feature>
<reference evidence="2" key="1">
    <citation type="journal article" date="2015" name="Proc. Natl. Acad. Sci. U.S.A.">
        <title>Networks of energetic and metabolic interactions define dynamics in microbial communities.</title>
        <authorList>
            <person name="Embree M."/>
            <person name="Liu J.K."/>
            <person name="Al-Bassam M.M."/>
            <person name="Zengler K."/>
        </authorList>
    </citation>
    <scope>NUCLEOTIDE SEQUENCE</scope>
</reference>
<dbReference type="AlphaFoldDB" id="A0A0W8FHX4"/>
<organism evidence="2">
    <name type="scientific">hydrocarbon metagenome</name>
    <dbReference type="NCBI Taxonomy" id="938273"/>
    <lineage>
        <taxon>unclassified sequences</taxon>
        <taxon>metagenomes</taxon>
        <taxon>ecological metagenomes</taxon>
    </lineage>
</organism>
<keyword evidence="1" id="KW-0472">Membrane</keyword>
<proteinExistence type="predicted"/>
<dbReference type="EMBL" id="LNQE01001185">
    <property type="protein sequence ID" value="KUG20490.1"/>
    <property type="molecule type" value="Genomic_DNA"/>
</dbReference>
<evidence type="ECO:0000256" key="1">
    <source>
        <dbReference type="SAM" id="Phobius"/>
    </source>
</evidence>
<protein>
    <submittedName>
        <fullName evidence="2">Uncharacterized protein</fullName>
    </submittedName>
</protein>
<evidence type="ECO:0000313" key="2">
    <source>
        <dbReference type="EMBL" id="KUG20490.1"/>
    </source>
</evidence>
<sequence length="174" mass="19679">MTDCEIHLNRRGINTIEPPAEVTVAPGETLDLRLINHGSPLHITLSSSNSGMFTDFFHENLFVRDEDRYAIPIREDAYAGFFDVSVITGYGACKASFRVIVQPPARAEEPVPEEARIPVRPARRRRFPLPAGMLLAASLLLYSSWLLFRLEALNYLAFLALLLGVFAVWYWQRS</sequence>
<name>A0A0W8FHX4_9ZZZZ</name>
<dbReference type="InterPro" id="IPR055946">
    <property type="entry name" value="DUF7524"/>
</dbReference>
<comment type="caution">
    <text evidence="2">The sequence shown here is derived from an EMBL/GenBank/DDBJ whole genome shotgun (WGS) entry which is preliminary data.</text>
</comment>
<keyword evidence="1" id="KW-1133">Transmembrane helix</keyword>
<accession>A0A0W8FHX4</accession>
<feature type="transmembrane region" description="Helical" evidence="1">
    <location>
        <begin position="127"/>
        <end position="146"/>
    </location>
</feature>
<keyword evidence="1" id="KW-0812">Transmembrane</keyword>
<gene>
    <name evidence="2" type="ORF">ASZ90_009774</name>
</gene>